<protein>
    <submittedName>
        <fullName evidence="3">Uncharacterized protein</fullName>
    </submittedName>
</protein>
<dbReference type="CDD" id="cd03788">
    <property type="entry name" value="GT20_TPS"/>
    <property type="match status" value="1"/>
</dbReference>
<dbReference type="Gene3D" id="3.40.50.2000">
    <property type="entry name" value="Glycogen Phosphorylase B"/>
    <property type="match status" value="2"/>
</dbReference>
<proteinExistence type="predicted"/>
<dbReference type="GO" id="GO:0005992">
    <property type="term" value="P:trehalose biosynthetic process"/>
    <property type="evidence" value="ECO:0007669"/>
    <property type="project" value="InterPro"/>
</dbReference>
<dbReference type="Proteomes" id="UP000184267">
    <property type="component" value="Unassembled WGS sequence"/>
</dbReference>
<dbReference type="EMBL" id="MNAD01000288">
    <property type="protein sequence ID" value="OJT14417.1"/>
    <property type="molecule type" value="Genomic_DNA"/>
</dbReference>
<evidence type="ECO:0000256" key="1">
    <source>
        <dbReference type="SAM" id="MobiDB-lite"/>
    </source>
</evidence>
<dbReference type="OMA" id="TSWDKRR"/>
<gene>
    <name evidence="3" type="ORF">TRAPUB_8995</name>
</gene>
<dbReference type="GO" id="GO:0005829">
    <property type="term" value="C:cytosol"/>
    <property type="evidence" value="ECO:0007669"/>
    <property type="project" value="TreeGrafter"/>
</dbReference>
<dbReference type="GO" id="GO:0003825">
    <property type="term" value="F:alpha,alpha-trehalose-phosphate synthase (UDP-forming) activity"/>
    <property type="evidence" value="ECO:0007669"/>
    <property type="project" value="TreeGrafter"/>
</dbReference>
<sequence length="955" mass="106528">MSSLRHHRVIIASLFLPNTAVLGDSAPSSPDEPGLPTPGFAPQTPSVRPPLIPRATGPLKSIVEDLKDKTRNPTPSITPRVESANPFSSFPGLTLPSGNTLTGAAAVVADSLIDALSNKLTGGAPKTPGVSGVSTPAPHIARQYQTTHHGSNAGQSRVQRRQSRSTAQRNSSRSLSSSRMDPSLNGHKFHFESNPHCNGGLKNAVESVGDRLKRKLWIGTLGQNTDGFRESLRRSIEWRMREERNSVPVWISDSDFASCYDEFCHQVLWPALHYAVPDAPKTKSFYESAAFKQYVAVNQRFADTIVAAYQEGDIIWVNDYHLMLLPQMLRERLPGAPIGFFLHVAFPSSEIFRCLSVREDLLKGLLGADLLGFQTANFARHFRQTVSRILSAEALPKGIQLEDRFVDVGVFPMGIDVASIAKKKREAEVTEWVKSLRQRYAGMKLIVGRDKLDVIQGVRQKILAFEAFLDKYPEYQGKVVLIQVALQTTEENEAQGGVADVVSHLNSRFSTLTYQPVVFLHTQDLTFSQYLALLTVADAFMVTSVREGMALRAHEFVECQEKRHRPLILSEFTGSYSFSGFRSCIPINPWDKRGTAKAIHQALTMTDDEATSRWEDLHNHVVTQTAQAFVTSFLVRCLRSNLEHMQSDSISVAALDVSRILPRYRHSQKRVLLIDFEGTLWERDMRTIARNAGIRESPSFEPPKEAIDVLNKLAEDPRNEVWLLSGLPIKGSLEIVAVKAPNVGIVAENGCFIKPRPDRDGNSSWISMVANFNLTWKASCLEMLQYFTERTPGSFIEEREASIVWRFWTEKNVEDHASDWQWARRQAAEAQNHIFDSLGERYGLRIIPGSTSFLVLPNNISRSTAVGAIMHPGGPARAFASHVPHAWLAHEVTEDTDTDFDFVFAVGKDEKLMRRLNELDNAETCSSGGVKGTDAKWKLELEQVLPALQRLAETK</sequence>
<dbReference type="PANTHER" id="PTHR10788:SF15">
    <property type="entry name" value="TREHALOSE SYNTHASE COMPLEX REGULATORY SUBUNIT TPS3-RELATED"/>
    <property type="match status" value="1"/>
</dbReference>
<dbReference type="SUPFAM" id="SSF56784">
    <property type="entry name" value="HAD-like"/>
    <property type="match status" value="1"/>
</dbReference>
<accession>A0A1M2W3H9</accession>
<evidence type="ECO:0000313" key="3">
    <source>
        <dbReference type="EMBL" id="OJT14417.1"/>
    </source>
</evidence>
<evidence type="ECO:0000313" key="4">
    <source>
        <dbReference type="Proteomes" id="UP000184267"/>
    </source>
</evidence>
<dbReference type="GO" id="GO:0005946">
    <property type="term" value="C:alpha,alpha-trehalose-phosphate synthase complex (UDP-forming)"/>
    <property type="evidence" value="ECO:0007669"/>
    <property type="project" value="TreeGrafter"/>
</dbReference>
<reference evidence="3 4" key="1">
    <citation type="submission" date="2016-10" db="EMBL/GenBank/DDBJ databases">
        <title>Genome sequence of the basidiomycete white-rot fungus Trametes pubescens.</title>
        <authorList>
            <person name="Makela M.R."/>
            <person name="Granchi Z."/>
            <person name="Peng M."/>
            <person name="De Vries R.P."/>
            <person name="Grigoriev I."/>
            <person name="Riley R."/>
            <person name="Hilden K."/>
        </authorList>
    </citation>
    <scope>NUCLEOTIDE SEQUENCE [LARGE SCALE GENOMIC DNA]</scope>
    <source>
        <strain evidence="3 4">FBCC735</strain>
    </source>
</reference>
<keyword evidence="2" id="KW-0732">Signal</keyword>
<dbReference type="STRING" id="154538.A0A1M2W3H9"/>
<feature type="compositionally biased region" description="Low complexity" evidence="1">
    <location>
        <begin position="164"/>
        <end position="183"/>
    </location>
</feature>
<dbReference type="Pfam" id="PF02358">
    <property type="entry name" value="Trehalose_PPase"/>
    <property type="match status" value="1"/>
</dbReference>
<keyword evidence="4" id="KW-1185">Reference proteome</keyword>
<feature type="signal peptide" evidence="2">
    <location>
        <begin position="1"/>
        <end position="23"/>
    </location>
</feature>
<feature type="chain" id="PRO_5012137702" evidence="2">
    <location>
        <begin position="24"/>
        <end position="955"/>
    </location>
</feature>
<comment type="caution">
    <text evidence="3">The sequence shown here is derived from an EMBL/GenBank/DDBJ whole genome shotgun (WGS) entry which is preliminary data.</text>
</comment>
<dbReference type="GO" id="GO:0004805">
    <property type="term" value="F:trehalose-phosphatase activity"/>
    <property type="evidence" value="ECO:0007669"/>
    <property type="project" value="TreeGrafter"/>
</dbReference>
<dbReference type="PANTHER" id="PTHR10788">
    <property type="entry name" value="TREHALOSE-6-PHOSPHATE SYNTHASE"/>
    <property type="match status" value="1"/>
</dbReference>
<dbReference type="AlphaFoldDB" id="A0A1M2W3H9"/>
<dbReference type="OrthoDB" id="755951at2759"/>
<feature type="region of interest" description="Disordered" evidence="1">
    <location>
        <begin position="145"/>
        <end position="196"/>
    </location>
</feature>
<feature type="region of interest" description="Disordered" evidence="1">
    <location>
        <begin position="24"/>
        <end position="56"/>
    </location>
</feature>
<dbReference type="InterPro" id="IPR001830">
    <property type="entry name" value="Glyco_trans_20"/>
</dbReference>
<evidence type="ECO:0000256" key="2">
    <source>
        <dbReference type="SAM" id="SignalP"/>
    </source>
</evidence>
<name>A0A1M2W3H9_TRAPU</name>
<feature type="compositionally biased region" description="Polar residues" evidence="1">
    <location>
        <begin position="145"/>
        <end position="154"/>
    </location>
</feature>
<dbReference type="InterPro" id="IPR003337">
    <property type="entry name" value="Trehalose_PPase"/>
</dbReference>
<dbReference type="SUPFAM" id="SSF53756">
    <property type="entry name" value="UDP-Glycosyltransferase/glycogen phosphorylase"/>
    <property type="match status" value="1"/>
</dbReference>
<dbReference type="Pfam" id="PF00982">
    <property type="entry name" value="Glyco_transf_20"/>
    <property type="match status" value="1"/>
</dbReference>
<organism evidence="3 4">
    <name type="scientific">Trametes pubescens</name>
    <name type="common">White-rot fungus</name>
    <dbReference type="NCBI Taxonomy" id="154538"/>
    <lineage>
        <taxon>Eukaryota</taxon>
        <taxon>Fungi</taxon>
        <taxon>Dikarya</taxon>
        <taxon>Basidiomycota</taxon>
        <taxon>Agaricomycotina</taxon>
        <taxon>Agaricomycetes</taxon>
        <taxon>Polyporales</taxon>
        <taxon>Polyporaceae</taxon>
        <taxon>Trametes</taxon>
    </lineage>
</organism>
<dbReference type="FunFam" id="3.40.50.2000:FF:000036">
    <property type="entry name" value="Alpha,alpha-trehalose-phosphate synthase subunit Tps2"/>
    <property type="match status" value="1"/>
</dbReference>
<dbReference type="InterPro" id="IPR036412">
    <property type="entry name" value="HAD-like_sf"/>
</dbReference>